<dbReference type="STRING" id="198092.SAMN02745194_00008"/>
<evidence type="ECO:0000256" key="6">
    <source>
        <dbReference type="ARBA" id="ARBA00022833"/>
    </source>
</evidence>
<dbReference type="EMBL" id="FQZF01000002">
    <property type="protein sequence ID" value="SHI32081.1"/>
    <property type="molecule type" value="Genomic_DNA"/>
</dbReference>
<evidence type="ECO:0000313" key="9">
    <source>
        <dbReference type="EMBL" id="SHI32081.1"/>
    </source>
</evidence>
<comment type="cofactor">
    <cofactor evidence="7">
        <name>Zn(2+)</name>
        <dbReference type="ChEBI" id="CHEBI:29105"/>
    </cofactor>
    <text evidence="7">Binds 1 zinc ion.</text>
</comment>
<sequence length="185" mass="19700">MGSRPPGDHLTGPSHRSTGGGAAGLNHEPPGDFDGWECDIEVVLEDPAWRSAVPRVEEVVRRAAAAAFAEAETGGAVTVLLTGDLQVKRLNGDHRGKVKPTNVLSFPPLHPGLPGDVAVALGVVRREARAAGRSVMAHLSHLVAHGVLHLLGHDHLRAGEARRMERAEARIMRRLALPNPWRGVA</sequence>
<keyword evidence="10" id="KW-1185">Reference proteome</keyword>
<keyword evidence="5 7" id="KW-0378">Hydrolase</keyword>
<dbReference type="GO" id="GO:0005737">
    <property type="term" value="C:cytoplasm"/>
    <property type="evidence" value="ECO:0007669"/>
    <property type="project" value="UniProtKB-SubCell"/>
</dbReference>
<organism evidence="9 10">
    <name type="scientific">Muricoccus roseus</name>
    <dbReference type="NCBI Taxonomy" id="198092"/>
    <lineage>
        <taxon>Bacteria</taxon>
        <taxon>Pseudomonadati</taxon>
        <taxon>Pseudomonadota</taxon>
        <taxon>Alphaproteobacteria</taxon>
        <taxon>Acetobacterales</taxon>
        <taxon>Roseomonadaceae</taxon>
        <taxon>Muricoccus</taxon>
    </lineage>
</organism>
<dbReference type="AlphaFoldDB" id="A0A1M6A6H5"/>
<evidence type="ECO:0000256" key="7">
    <source>
        <dbReference type="HAMAP-Rule" id="MF_00009"/>
    </source>
</evidence>
<protein>
    <recommendedName>
        <fullName evidence="7">Endoribonuclease YbeY</fullName>
        <ecNumber evidence="7">3.1.-.-</ecNumber>
    </recommendedName>
</protein>
<dbReference type="PANTHER" id="PTHR46986">
    <property type="entry name" value="ENDORIBONUCLEASE YBEY, CHLOROPLASTIC"/>
    <property type="match status" value="1"/>
</dbReference>
<evidence type="ECO:0000256" key="5">
    <source>
        <dbReference type="ARBA" id="ARBA00022801"/>
    </source>
</evidence>
<evidence type="ECO:0000256" key="2">
    <source>
        <dbReference type="ARBA" id="ARBA00022722"/>
    </source>
</evidence>
<keyword evidence="7" id="KW-0963">Cytoplasm</keyword>
<dbReference type="SUPFAM" id="SSF55486">
    <property type="entry name" value="Metalloproteases ('zincins'), catalytic domain"/>
    <property type="match status" value="1"/>
</dbReference>
<keyword evidence="2 7" id="KW-0540">Nuclease</keyword>
<gene>
    <name evidence="7" type="primary">ybeY</name>
    <name evidence="9" type="ORF">SAMN02745194_00008</name>
</gene>
<dbReference type="RefSeq" id="WP_338141766.1">
    <property type="nucleotide sequence ID" value="NZ_FQZF01000002.1"/>
</dbReference>
<dbReference type="GO" id="GO:0008270">
    <property type="term" value="F:zinc ion binding"/>
    <property type="evidence" value="ECO:0007669"/>
    <property type="project" value="UniProtKB-UniRule"/>
</dbReference>
<dbReference type="Proteomes" id="UP000184387">
    <property type="component" value="Unassembled WGS sequence"/>
</dbReference>
<dbReference type="GO" id="GO:0006364">
    <property type="term" value="P:rRNA processing"/>
    <property type="evidence" value="ECO:0007669"/>
    <property type="project" value="UniProtKB-UniRule"/>
</dbReference>
<feature type="region of interest" description="Disordered" evidence="8">
    <location>
        <begin position="1"/>
        <end position="31"/>
    </location>
</feature>
<comment type="similarity">
    <text evidence="1 7">Belongs to the endoribonuclease YbeY family.</text>
</comment>
<dbReference type="PROSITE" id="PS01306">
    <property type="entry name" value="UPF0054"/>
    <property type="match status" value="1"/>
</dbReference>
<reference evidence="9 10" key="1">
    <citation type="submission" date="2016-11" db="EMBL/GenBank/DDBJ databases">
        <authorList>
            <person name="Jaros S."/>
            <person name="Januszkiewicz K."/>
            <person name="Wedrychowicz H."/>
        </authorList>
    </citation>
    <scope>NUCLEOTIDE SEQUENCE [LARGE SCALE GENOMIC DNA]</scope>
    <source>
        <strain evidence="9 10">DSM 14916</strain>
    </source>
</reference>
<feature type="binding site" evidence="7">
    <location>
        <position position="155"/>
    </location>
    <ligand>
        <name>Zn(2+)</name>
        <dbReference type="ChEBI" id="CHEBI:29105"/>
        <note>catalytic</note>
    </ligand>
</feature>
<dbReference type="InterPro" id="IPR002036">
    <property type="entry name" value="YbeY"/>
</dbReference>
<dbReference type="NCBIfam" id="TIGR00043">
    <property type="entry name" value="rRNA maturation RNase YbeY"/>
    <property type="match status" value="1"/>
</dbReference>
<name>A0A1M6A6H5_9PROT</name>
<keyword evidence="7" id="KW-0690">Ribosome biogenesis</keyword>
<keyword evidence="7" id="KW-0698">rRNA processing</keyword>
<keyword evidence="3 7" id="KW-0479">Metal-binding</keyword>
<dbReference type="Pfam" id="PF02130">
    <property type="entry name" value="YbeY"/>
    <property type="match status" value="1"/>
</dbReference>
<keyword evidence="6 7" id="KW-0862">Zinc</keyword>
<dbReference type="EC" id="3.1.-.-" evidence="7"/>
<evidence type="ECO:0000256" key="1">
    <source>
        <dbReference type="ARBA" id="ARBA00010875"/>
    </source>
</evidence>
<dbReference type="HAMAP" id="MF_00009">
    <property type="entry name" value="Endoribonucl_YbeY"/>
    <property type="match status" value="1"/>
</dbReference>
<dbReference type="GO" id="GO:0004222">
    <property type="term" value="F:metalloendopeptidase activity"/>
    <property type="evidence" value="ECO:0007669"/>
    <property type="project" value="InterPro"/>
</dbReference>
<dbReference type="InterPro" id="IPR020549">
    <property type="entry name" value="YbeY_CS"/>
</dbReference>
<comment type="subcellular location">
    <subcellularLocation>
        <location evidence="7">Cytoplasm</location>
    </subcellularLocation>
</comment>
<feature type="binding site" evidence="7">
    <location>
        <position position="145"/>
    </location>
    <ligand>
        <name>Zn(2+)</name>
        <dbReference type="ChEBI" id="CHEBI:29105"/>
        <note>catalytic</note>
    </ligand>
</feature>
<evidence type="ECO:0000256" key="4">
    <source>
        <dbReference type="ARBA" id="ARBA00022759"/>
    </source>
</evidence>
<keyword evidence="4 7" id="KW-0255">Endonuclease</keyword>
<dbReference type="InterPro" id="IPR023091">
    <property type="entry name" value="MetalPrtase_cat_dom_sf_prd"/>
</dbReference>
<evidence type="ECO:0000256" key="8">
    <source>
        <dbReference type="SAM" id="MobiDB-lite"/>
    </source>
</evidence>
<accession>A0A1M6A6H5</accession>
<evidence type="ECO:0000313" key="10">
    <source>
        <dbReference type="Proteomes" id="UP000184387"/>
    </source>
</evidence>
<evidence type="ECO:0000256" key="3">
    <source>
        <dbReference type="ARBA" id="ARBA00022723"/>
    </source>
</evidence>
<dbReference type="Gene3D" id="3.40.390.30">
    <property type="entry name" value="Metalloproteases ('zincins'), catalytic domain"/>
    <property type="match status" value="1"/>
</dbReference>
<dbReference type="GO" id="GO:0004521">
    <property type="term" value="F:RNA endonuclease activity"/>
    <property type="evidence" value="ECO:0007669"/>
    <property type="project" value="UniProtKB-UniRule"/>
</dbReference>
<dbReference type="PANTHER" id="PTHR46986:SF1">
    <property type="entry name" value="ENDORIBONUCLEASE YBEY, CHLOROPLASTIC"/>
    <property type="match status" value="1"/>
</dbReference>
<proteinExistence type="inferred from homology"/>
<feature type="binding site" evidence="7">
    <location>
        <position position="149"/>
    </location>
    <ligand>
        <name>Zn(2+)</name>
        <dbReference type="ChEBI" id="CHEBI:29105"/>
        <note>catalytic</note>
    </ligand>
</feature>
<comment type="function">
    <text evidence="7">Single strand-specific metallo-endoribonuclease involved in late-stage 70S ribosome quality control and in maturation of the 3' terminus of the 16S rRNA.</text>
</comment>